<gene>
    <name evidence="6" type="ORF">RJT34_15726</name>
</gene>
<dbReference type="SUPFAM" id="SSF52743">
    <property type="entry name" value="Subtilisin-like"/>
    <property type="match status" value="1"/>
</dbReference>
<comment type="similarity">
    <text evidence="2 4">Belongs to the peptidase S8 family.</text>
</comment>
<comment type="subcellular location">
    <subcellularLocation>
        <location evidence="1">Secreted</location>
    </subcellularLocation>
</comment>
<evidence type="ECO:0000256" key="1">
    <source>
        <dbReference type="ARBA" id="ARBA00004613"/>
    </source>
</evidence>
<dbReference type="PROSITE" id="PS51892">
    <property type="entry name" value="SUBTILASE"/>
    <property type="match status" value="1"/>
</dbReference>
<evidence type="ECO:0000256" key="4">
    <source>
        <dbReference type="PROSITE-ProRule" id="PRU01240"/>
    </source>
</evidence>
<evidence type="ECO:0000313" key="6">
    <source>
        <dbReference type="EMBL" id="KAK7292871.1"/>
    </source>
</evidence>
<dbReference type="Gene3D" id="3.40.50.200">
    <property type="entry name" value="Peptidase S8/S53 domain"/>
    <property type="match status" value="2"/>
</dbReference>
<dbReference type="InterPro" id="IPR045051">
    <property type="entry name" value="SBT"/>
</dbReference>
<dbReference type="Proteomes" id="UP001359559">
    <property type="component" value="Unassembled WGS sequence"/>
</dbReference>
<protein>
    <recommendedName>
        <fullName evidence="5">Peptidase S8/S53 domain-containing protein</fullName>
    </recommendedName>
</protein>
<dbReference type="PANTHER" id="PTHR10795">
    <property type="entry name" value="PROPROTEIN CONVERTASE SUBTILISIN/KEXIN"/>
    <property type="match status" value="1"/>
</dbReference>
<feature type="domain" description="Peptidase S8/S53" evidence="5">
    <location>
        <begin position="96"/>
        <end position="157"/>
    </location>
</feature>
<dbReference type="GO" id="GO:0004252">
    <property type="term" value="F:serine-type endopeptidase activity"/>
    <property type="evidence" value="ECO:0007669"/>
    <property type="project" value="InterPro"/>
</dbReference>
<keyword evidence="3" id="KW-0732">Signal</keyword>
<evidence type="ECO:0000256" key="3">
    <source>
        <dbReference type="ARBA" id="ARBA00022729"/>
    </source>
</evidence>
<proteinExistence type="inferred from homology"/>
<dbReference type="EMBL" id="JAYKXN010000004">
    <property type="protein sequence ID" value="KAK7292871.1"/>
    <property type="molecule type" value="Genomic_DNA"/>
</dbReference>
<name>A0AAN9J750_CLITE</name>
<dbReference type="InterPro" id="IPR000209">
    <property type="entry name" value="Peptidase_S8/S53_dom"/>
</dbReference>
<comment type="caution">
    <text evidence="4">Lacks conserved residue(s) required for the propagation of feature annotation.</text>
</comment>
<evidence type="ECO:0000259" key="5">
    <source>
        <dbReference type="Pfam" id="PF00082"/>
    </source>
</evidence>
<dbReference type="InterPro" id="IPR036852">
    <property type="entry name" value="Peptidase_S8/S53_dom_sf"/>
</dbReference>
<sequence>MYGVDVLTLSIRKEDLPLYEDPIAIAIFFAMEKGTFVSTSARNDGPTPQSMHNGIPWVIIVATSTLNREFHGTLTLGNGASIIVAWPNVLVSNIGQCAFSNFNFLSGTSMASAHVASVTALVKGTHPDWSPVAIRSIIMTTSYILDNTKGPIKEIGDDGGYKPSSSLAFGAGHANPNEALNPGLVYDVGAQA</sequence>
<dbReference type="Pfam" id="PF00082">
    <property type="entry name" value="Peptidase_S8"/>
    <property type="match status" value="1"/>
</dbReference>
<accession>A0AAN9J750</accession>
<dbReference type="Gene3D" id="3.50.30.30">
    <property type="match status" value="1"/>
</dbReference>
<evidence type="ECO:0000256" key="2">
    <source>
        <dbReference type="ARBA" id="ARBA00011073"/>
    </source>
</evidence>
<dbReference type="GO" id="GO:0005576">
    <property type="term" value="C:extracellular region"/>
    <property type="evidence" value="ECO:0007669"/>
    <property type="project" value="UniProtKB-SubCell"/>
</dbReference>
<dbReference type="AlphaFoldDB" id="A0AAN9J750"/>
<organism evidence="6 7">
    <name type="scientific">Clitoria ternatea</name>
    <name type="common">Butterfly pea</name>
    <dbReference type="NCBI Taxonomy" id="43366"/>
    <lineage>
        <taxon>Eukaryota</taxon>
        <taxon>Viridiplantae</taxon>
        <taxon>Streptophyta</taxon>
        <taxon>Embryophyta</taxon>
        <taxon>Tracheophyta</taxon>
        <taxon>Spermatophyta</taxon>
        <taxon>Magnoliopsida</taxon>
        <taxon>eudicotyledons</taxon>
        <taxon>Gunneridae</taxon>
        <taxon>Pentapetalae</taxon>
        <taxon>rosids</taxon>
        <taxon>fabids</taxon>
        <taxon>Fabales</taxon>
        <taxon>Fabaceae</taxon>
        <taxon>Papilionoideae</taxon>
        <taxon>50 kb inversion clade</taxon>
        <taxon>NPAAA clade</taxon>
        <taxon>indigoferoid/millettioid clade</taxon>
        <taxon>Phaseoleae</taxon>
        <taxon>Clitoria</taxon>
    </lineage>
</organism>
<dbReference type="GO" id="GO:0006508">
    <property type="term" value="P:proteolysis"/>
    <property type="evidence" value="ECO:0007669"/>
    <property type="project" value="InterPro"/>
</dbReference>
<evidence type="ECO:0000313" key="7">
    <source>
        <dbReference type="Proteomes" id="UP001359559"/>
    </source>
</evidence>
<reference evidence="6 7" key="1">
    <citation type="submission" date="2024-01" db="EMBL/GenBank/DDBJ databases">
        <title>The genomes of 5 underutilized Papilionoideae crops provide insights into root nodulation and disease resistance.</title>
        <authorList>
            <person name="Yuan L."/>
        </authorList>
    </citation>
    <scope>NUCLEOTIDE SEQUENCE [LARGE SCALE GENOMIC DNA]</scope>
    <source>
        <strain evidence="6">LY-2023</strain>
        <tissue evidence="6">Leaf</tissue>
    </source>
</reference>
<comment type="caution">
    <text evidence="6">The sequence shown here is derived from an EMBL/GenBank/DDBJ whole genome shotgun (WGS) entry which is preliminary data.</text>
</comment>
<keyword evidence="7" id="KW-1185">Reference proteome</keyword>